<dbReference type="PANTHER" id="PTHR33395:SF22">
    <property type="entry name" value="REVERSE TRANSCRIPTASE DOMAIN-CONTAINING PROTEIN"/>
    <property type="match status" value="1"/>
</dbReference>
<evidence type="ECO:0000313" key="2">
    <source>
        <dbReference type="EMBL" id="PKU42977.1"/>
    </source>
</evidence>
<dbReference type="Proteomes" id="UP000233556">
    <property type="component" value="Unassembled WGS sequence"/>
</dbReference>
<reference evidence="3" key="1">
    <citation type="submission" date="2017-11" db="EMBL/GenBank/DDBJ databases">
        <authorList>
            <person name="Lima N.C."/>
            <person name="Parody-Merino A.M."/>
            <person name="Battley P.F."/>
            <person name="Fidler A.E."/>
            <person name="Prosdocimi F."/>
        </authorList>
    </citation>
    <scope>NUCLEOTIDE SEQUENCE [LARGE SCALE GENOMIC DNA]</scope>
</reference>
<gene>
    <name evidence="2" type="ORF">llap_6738</name>
</gene>
<keyword evidence="3" id="KW-1185">Reference proteome</keyword>
<dbReference type="OrthoDB" id="6118220at2759"/>
<dbReference type="AlphaFoldDB" id="A0A2I0UAA7"/>
<feature type="region of interest" description="Disordered" evidence="1">
    <location>
        <begin position="144"/>
        <end position="164"/>
    </location>
</feature>
<dbReference type="GO" id="GO:0007508">
    <property type="term" value="P:larval heart development"/>
    <property type="evidence" value="ECO:0007669"/>
    <property type="project" value="TreeGrafter"/>
</dbReference>
<protein>
    <submittedName>
        <fullName evidence="2">Uncharacterized protein</fullName>
    </submittedName>
</protein>
<evidence type="ECO:0000256" key="1">
    <source>
        <dbReference type="SAM" id="MobiDB-lite"/>
    </source>
</evidence>
<name>A0A2I0UAA7_LIMLA</name>
<organism evidence="2 3">
    <name type="scientific">Limosa lapponica baueri</name>
    <dbReference type="NCBI Taxonomy" id="1758121"/>
    <lineage>
        <taxon>Eukaryota</taxon>
        <taxon>Metazoa</taxon>
        <taxon>Chordata</taxon>
        <taxon>Craniata</taxon>
        <taxon>Vertebrata</taxon>
        <taxon>Euteleostomi</taxon>
        <taxon>Archelosauria</taxon>
        <taxon>Archosauria</taxon>
        <taxon>Dinosauria</taxon>
        <taxon>Saurischia</taxon>
        <taxon>Theropoda</taxon>
        <taxon>Coelurosauria</taxon>
        <taxon>Aves</taxon>
        <taxon>Neognathae</taxon>
        <taxon>Neoaves</taxon>
        <taxon>Charadriiformes</taxon>
        <taxon>Scolopacidae</taxon>
        <taxon>Limosa</taxon>
    </lineage>
</organism>
<evidence type="ECO:0000313" key="3">
    <source>
        <dbReference type="Proteomes" id="UP000233556"/>
    </source>
</evidence>
<dbReference type="PANTHER" id="PTHR33395">
    <property type="entry name" value="TRANSCRIPTASE, PUTATIVE-RELATED-RELATED"/>
    <property type="match status" value="1"/>
</dbReference>
<dbReference type="EMBL" id="KZ505945">
    <property type="protein sequence ID" value="PKU42977.1"/>
    <property type="molecule type" value="Genomic_DNA"/>
</dbReference>
<dbReference type="GO" id="GO:0061343">
    <property type="term" value="P:cell adhesion involved in heart morphogenesis"/>
    <property type="evidence" value="ECO:0007669"/>
    <property type="project" value="TreeGrafter"/>
</dbReference>
<accession>A0A2I0UAA7</accession>
<proteinExistence type="predicted"/>
<dbReference type="GO" id="GO:0031012">
    <property type="term" value="C:extracellular matrix"/>
    <property type="evidence" value="ECO:0007669"/>
    <property type="project" value="TreeGrafter"/>
</dbReference>
<reference evidence="3" key="2">
    <citation type="submission" date="2017-12" db="EMBL/GenBank/DDBJ databases">
        <title>Genome sequence of the Bar-tailed Godwit (Limosa lapponica baueri).</title>
        <authorList>
            <person name="Lima N.C.B."/>
            <person name="Parody-Merino A.M."/>
            <person name="Battley P.F."/>
            <person name="Fidler A.E."/>
            <person name="Prosdocimi F."/>
        </authorList>
    </citation>
    <scope>NUCLEOTIDE SEQUENCE [LARGE SCALE GENOMIC DNA]</scope>
</reference>
<sequence>MLSTRLFLYHDWEVPALDTGHTERLCITSRRKRLHLKPEVPLQNRFTALQSEEERPIASGEVLEQSKGYDLIDITETWWDGSYDSSVGMEGYRLFTKDRQGRQGGGFALYVNDQLECMELCLGMDEELTEGLWTDRSSLTFTSPGSHGGLQTSVGGKTQQGTSNPGDSWNVLVITVFSMEPTRRGAMLDLVLTNNKGLVGNVKLKGNLGCSDHEMVEFKILWAGRREHSKLTTLDFRRAHFGLFRDLLGKLPWGKALEGRGAQENSLICKDHLLQIQEQHIPKKRESGKNTKRPA</sequence>